<dbReference type="Proteomes" id="UP000001950">
    <property type="component" value="Chromosome 2"/>
</dbReference>
<evidence type="ECO:0000256" key="3">
    <source>
        <dbReference type="SAM" id="Phobius"/>
    </source>
</evidence>
<sequence length="621" mass="68625">MAEECPFCEGQQGEYPNLGNCGLLMAAYILAGLAMMLNIRLSYSSAPYALIRFQLPENLFSVFVRRMASALELWCLPSMLLGNIIDLLQKLVEGGHQVRALIEKAGEIQTKAGTLSSTATSQASGVGGVNTVASSLAANAQALNTAATQLPTADGLTELQEQATALATAAKGSDGGEDKDSLHHHAGELQSDQTNVDKAIAVIDAFKKVAEAYEKLSKQTTYQSNKPTAEEAKQPSSLPPAKEKVNKVEEAWEGVNTQFGTLCKALFKYYADQINTRATSITNVDTARAFKEKYDQFGKIYDSIPDDTADKSTVQNQWTELKNVIIGEMKLWKFYWIIGPSIATQWLNFLTYYTNMLWGNLMEIGLKSYYLHEGYKKWNDGKYKPLKGGNLYKSTDSSAITDEDLIPAREDKFKVIIVPSIVSQWLNFLTYANQLFTDATSLETALSGAENAKAKAQALVTALKQAASNTSPKGLKDLLDELSGLTGFTQIFAQAQKVQQQYETVEREYNNVKNDGKAKAESKFKDVTNAFEALQTEYTNAVSPDKFNWIIGLKTYYKIQNYEKDKGANGENLKDTSGDFKTPRLAKLYTIIVPSIIAQWFNFLNYVILLFVYRGGGDTGR</sequence>
<keyword evidence="1" id="KW-0175">Coiled coil</keyword>
<feature type="transmembrane region" description="Helical" evidence="3">
    <location>
        <begin position="588"/>
        <end position="613"/>
    </location>
</feature>
<feature type="region of interest" description="Disordered" evidence="2">
    <location>
        <begin position="168"/>
        <end position="193"/>
    </location>
</feature>
<dbReference type="AlphaFoldDB" id="Q4UF92"/>
<evidence type="ECO:0000313" key="5">
    <source>
        <dbReference type="Proteomes" id="UP000001950"/>
    </source>
</evidence>
<protein>
    <submittedName>
        <fullName evidence="4">Tpr-related protein family member, putative</fullName>
    </submittedName>
</protein>
<feature type="compositionally biased region" description="Basic and acidic residues" evidence="2">
    <location>
        <begin position="174"/>
        <end position="187"/>
    </location>
</feature>
<feature type="region of interest" description="Disordered" evidence="2">
    <location>
        <begin position="218"/>
        <end position="242"/>
    </location>
</feature>
<name>Q4UF92_THEAN</name>
<evidence type="ECO:0000313" key="4">
    <source>
        <dbReference type="EMBL" id="CAI74247.1"/>
    </source>
</evidence>
<reference evidence="4 5" key="1">
    <citation type="journal article" date="2005" name="Science">
        <title>Genome of the host-cell transforming parasite Theileria annulata compared with T. parva.</title>
        <authorList>
            <person name="Pain A."/>
            <person name="Renauld H."/>
            <person name="Berriman M."/>
            <person name="Murphy L."/>
            <person name="Yeats C.A."/>
            <person name="Weir W."/>
            <person name="Kerhornou A."/>
            <person name="Aslett M."/>
            <person name="Bishop R."/>
            <person name="Bouchier C."/>
            <person name="Cochet M."/>
            <person name="Coulson R.M.R."/>
            <person name="Cronin A."/>
            <person name="de Villiers E.P."/>
            <person name="Fraser A."/>
            <person name="Fosker N."/>
            <person name="Gardner M."/>
            <person name="Goble A."/>
            <person name="Griffiths-Jones S."/>
            <person name="Harris D.E."/>
            <person name="Katzer F."/>
            <person name="Larke N."/>
            <person name="Lord A."/>
            <person name="Maser P."/>
            <person name="McKellar S."/>
            <person name="Mooney P."/>
            <person name="Morton F."/>
            <person name="Nene V."/>
            <person name="O'Neil S."/>
            <person name="Price C."/>
            <person name="Quail M.A."/>
            <person name="Rabbinowitsch E."/>
            <person name="Rawlings N.D."/>
            <person name="Rutter S."/>
            <person name="Saunders D."/>
            <person name="Seeger K."/>
            <person name="Shah T."/>
            <person name="Squares R."/>
            <person name="Squares S."/>
            <person name="Tivey A."/>
            <person name="Walker A.R."/>
            <person name="Woodward J."/>
            <person name="Dobbelaere D.A.E."/>
            <person name="Langsley G."/>
            <person name="Rajandream M.A."/>
            <person name="McKeever D."/>
            <person name="Shiels B."/>
            <person name="Tait A."/>
            <person name="Barrell B.G."/>
            <person name="Hall N."/>
        </authorList>
    </citation>
    <scope>NUCLEOTIDE SEQUENCE [LARGE SCALE GENOMIC DNA]</scope>
    <source>
        <strain evidence="5">Ankara</strain>
    </source>
</reference>
<gene>
    <name evidence="4" type="ORF">TA14840</name>
</gene>
<dbReference type="RefSeq" id="XP_951979.1">
    <property type="nucleotide sequence ID" value="XM_946886.1"/>
</dbReference>
<evidence type="ECO:0000256" key="2">
    <source>
        <dbReference type="SAM" id="MobiDB-lite"/>
    </source>
</evidence>
<dbReference type="EMBL" id="CR940348">
    <property type="protein sequence ID" value="CAI74247.1"/>
    <property type="molecule type" value="Genomic_DNA"/>
</dbReference>
<dbReference type="GeneID" id="3862298"/>
<dbReference type="OrthoDB" id="364817at2759"/>
<keyword evidence="3" id="KW-0472">Membrane</keyword>
<dbReference type="InParanoid" id="Q4UF92"/>
<keyword evidence="3" id="KW-1133">Transmembrane helix</keyword>
<keyword evidence="5" id="KW-1185">Reference proteome</keyword>
<keyword evidence="3" id="KW-0812">Transmembrane</keyword>
<feature type="transmembrane region" description="Helical" evidence="3">
    <location>
        <begin position="23"/>
        <end position="43"/>
    </location>
</feature>
<dbReference type="VEuPathDB" id="PiroplasmaDB:TA14840"/>
<proteinExistence type="predicted"/>
<evidence type="ECO:0000256" key="1">
    <source>
        <dbReference type="SAM" id="Coils"/>
    </source>
</evidence>
<feature type="compositionally biased region" description="Polar residues" evidence="2">
    <location>
        <begin position="218"/>
        <end position="227"/>
    </location>
</feature>
<organism evidence="4 5">
    <name type="scientific">Theileria annulata</name>
    <dbReference type="NCBI Taxonomy" id="5874"/>
    <lineage>
        <taxon>Eukaryota</taxon>
        <taxon>Sar</taxon>
        <taxon>Alveolata</taxon>
        <taxon>Apicomplexa</taxon>
        <taxon>Aconoidasida</taxon>
        <taxon>Piroplasmida</taxon>
        <taxon>Theileriidae</taxon>
        <taxon>Theileria</taxon>
    </lineage>
</organism>
<dbReference type="KEGG" id="tan:TA14840"/>
<feature type="coiled-coil region" evidence="1">
    <location>
        <begin position="495"/>
        <end position="537"/>
    </location>
</feature>
<accession>Q4UF92</accession>